<gene>
    <name evidence="1" type="ORF">H4W80_003662</name>
</gene>
<evidence type="ECO:0000313" key="1">
    <source>
        <dbReference type="EMBL" id="MBE1585404.1"/>
    </source>
</evidence>
<sequence length="30" mass="3095">MLTVTGLLVFAVTVPRVAPPGRVQTTEAVA</sequence>
<evidence type="ECO:0000313" key="2">
    <source>
        <dbReference type="Proteomes" id="UP000633509"/>
    </source>
</evidence>
<accession>A0ABR9LXN3</accession>
<name>A0ABR9LXN3_9ACTN</name>
<protein>
    <recommendedName>
        <fullName evidence="3">MFS transporter</fullName>
    </recommendedName>
</protein>
<organism evidence="1 2">
    <name type="scientific">Nonomuraea angiospora</name>
    <dbReference type="NCBI Taxonomy" id="46172"/>
    <lineage>
        <taxon>Bacteria</taxon>
        <taxon>Bacillati</taxon>
        <taxon>Actinomycetota</taxon>
        <taxon>Actinomycetes</taxon>
        <taxon>Streptosporangiales</taxon>
        <taxon>Streptosporangiaceae</taxon>
        <taxon>Nonomuraea</taxon>
    </lineage>
</organism>
<dbReference type="EMBL" id="JADBEK010000001">
    <property type="protein sequence ID" value="MBE1585404.1"/>
    <property type="molecule type" value="Genomic_DNA"/>
</dbReference>
<keyword evidence="2" id="KW-1185">Reference proteome</keyword>
<proteinExistence type="predicted"/>
<dbReference type="Proteomes" id="UP000633509">
    <property type="component" value="Unassembled WGS sequence"/>
</dbReference>
<comment type="caution">
    <text evidence="1">The sequence shown here is derived from an EMBL/GenBank/DDBJ whole genome shotgun (WGS) entry which is preliminary data.</text>
</comment>
<evidence type="ECO:0008006" key="3">
    <source>
        <dbReference type="Google" id="ProtNLM"/>
    </source>
</evidence>
<reference evidence="1 2" key="1">
    <citation type="submission" date="2020-10" db="EMBL/GenBank/DDBJ databases">
        <title>Sequencing the genomes of 1000 actinobacteria strains.</title>
        <authorList>
            <person name="Klenk H.-P."/>
        </authorList>
    </citation>
    <scope>NUCLEOTIDE SEQUENCE [LARGE SCALE GENOMIC DNA]</scope>
    <source>
        <strain evidence="1 2">DSM 43173</strain>
    </source>
</reference>